<dbReference type="Proteomes" id="UP001285441">
    <property type="component" value="Unassembled WGS sequence"/>
</dbReference>
<dbReference type="InterPro" id="IPR000560">
    <property type="entry name" value="His_Pase_clade-2"/>
</dbReference>
<keyword evidence="2" id="KW-0325">Glycoprotein</keyword>
<feature type="disulfide bond" evidence="3">
    <location>
        <begin position="63"/>
        <end position="385"/>
    </location>
</feature>
<dbReference type="GO" id="GO:0003993">
    <property type="term" value="F:acid phosphatase activity"/>
    <property type="evidence" value="ECO:0007669"/>
    <property type="project" value="TreeGrafter"/>
</dbReference>
<evidence type="ECO:0000313" key="5">
    <source>
        <dbReference type="Proteomes" id="UP001285441"/>
    </source>
</evidence>
<reference evidence="4" key="1">
    <citation type="journal article" date="2023" name="Mol. Phylogenet. Evol.">
        <title>Genome-scale phylogeny and comparative genomics of the fungal order Sordariales.</title>
        <authorList>
            <person name="Hensen N."/>
            <person name="Bonometti L."/>
            <person name="Westerberg I."/>
            <person name="Brannstrom I.O."/>
            <person name="Guillou S."/>
            <person name="Cros-Aarteil S."/>
            <person name="Calhoun S."/>
            <person name="Haridas S."/>
            <person name="Kuo A."/>
            <person name="Mondo S."/>
            <person name="Pangilinan J."/>
            <person name="Riley R."/>
            <person name="LaButti K."/>
            <person name="Andreopoulos B."/>
            <person name="Lipzen A."/>
            <person name="Chen C."/>
            <person name="Yan M."/>
            <person name="Daum C."/>
            <person name="Ng V."/>
            <person name="Clum A."/>
            <person name="Steindorff A."/>
            <person name="Ohm R.A."/>
            <person name="Martin F."/>
            <person name="Silar P."/>
            <person name="Natvig D.O."/>
            <person name="Lalanne C."/>
            <person name="Gautier V."/>
            <person name="Ament-Velasquez S.L."/>
            <person name="Kruys A."/>
            <person name="Hutchinson M.I."/>
            <person name="Powell A.J."/>
            <person name="Barry K."/>
            <person name="Miller A.N."/>
            <person name="Grigoriev I.V."/>
            <person name="Debuchy R."/>
            <person name="Gladieux P."/>
            <person name="Hiltunen Thoren M."/>
            <person name="Johannesson H."/>
        </authorList>
    </citation>
    <scope>NUCLEOTIDE SEQUENCE</scope>
    <source>
        <strain evidence="4">CBS 232.78</strain>
    </source>
</reference>
<dbReference type="InterPro" id="IPR029033">
    <property type="entry name" value="His_PPase_superfam"/>
</dbReference>
<proteinExistence type="predicted"/>
<evidence type="ECO:0000256" key="1">
    <source>
        <dbReference type="ARBA" id="ARBA00022801"/>
    </source>
</evidence>
<dbReference type="Gene3D" id="3.40.50.1240">
    <property type="entry name" value="Phosphoglycerate mutase-like"/>
    <property type="match status" value="1"/>
</dbReference>
<accession>A0AAE0NPK3</accession>
<dbReference type="PIRSF" id="PIRSF000894">
    <property type="entry name" value="Acid_phosphatase"/>
    <property type="match status" value="1"/>
</dbReference>
<organism evidence="4 5">
    <name type="scientific">Podospora didyma</name>
    <dbReference type="NCBI Taxonomy" id="330526"/>
    <lineage>
        <taxon>Eukaryota</taxon>
        <taxon>Fungi</taxon>
        <taxon>Dikarya</taxon>
        <taxon>Ascomycota</taxon>
        <taxon>Pezizomycotina</taxon>
        <taxon>Sordariomycetes</taxon>
        <taxon>Sordariomycetidae</taxon>
        <taxon>Sordariales</taxon>
        <taxon>Podosporaceae</taxon>
        <taxon>Podospora</taxon>
    </lineage>
</organism>
<evidence type="ECO:0000256" key="3">
    <source>
        <dbReference type="PIRSR" id="PIRSR000894-2"/>
    </source>
</evidence>
<dbReference type="GO" id="GO:0009277">
    <property type="term" value="C:fungal-type cell wall"/>
    <property type="evidence" value="ECO:0007669"/>
    <property type="project" value="TreeGrafter"/>
</dbReference>
<evidence type="ECO:0000256" key="2">
    <source>
        <dbReference type="ARBA" id="ARBA00023180"/>
    </source>
</evidence>
<comment type="caution">
    <text evidence="4">The sequence shown here is derived from an EMBL/GenBank/DDBJ whole genome shotgun (WGS) entry which is preliminary data.</text>
</comment>
<feature type="disulfide bond" evidence="3">
    <location>
        <begin position="411"/>
        <end position="419"/>
    </location>
</feature>
<gene>
    <name evidence="4" type="ORF">B0H63DRAFT_179917</name>
</gene>
<keyword evidence="3" id="KW-1015">Disulfide bond</keyword>
<dbReference type="PANTHER" id="PTHR20963:SF14">
    <property type="entry name" value="ACID PHOSPHATASE, PUTATIVE-RELATED"/>
    <property type="match status" value="1"/>
</dbReference>
<evidence type="ECO:0000313" key="4">
    <source>
        <dbReference type="EMBL" id="KAK3385155.1"/>
    </source>
</evidence>
<dbReference type="CDD" id="cd07061">
    <property type="entry name" value="HP_HAP_like"/>
    <property type="match status" value="1"/>
</dbReference>
<sequence>MVLLLCTASLVSAALLAALAPAAAVATALNSPYHFDPLEHLGGVTPYFEPQDPPNSPAPPEGCTAERAAYLVRHAAIYVNDFDFEEYIDPFISKWENKTGIDWAKIPDLDFLAKWTPPVSEAEEELLTRLGKLEATQLGISLSFRYPRLRLPQRVWTSAAERTVKSAQALVRGFELRENTINVVEIYEGEESGADSLTPYKACPGYSSKAGSDESSAHLKKFTKPIVARLNSIAPGFNFTAKDVYGMMQTCGYETVVRGSSPFCSLELFTPDDWLGWEYTEDIRYHYNVGYGNIYAGAFGLPWLSAVGDLLKADTTEQDLYISFTHRELPPAVLVAMGLFNNSEFSEGGNVNDTMPLDRINGRRAWKSSHILPFLGNIAIERLNCTGAYGYADGAYYRALVNNAPQPLPECGDGPGTSCSQAGFETYLQDRAALFGGFSEKCGVEYKNSTDVLDIYTDPTVGNGTMVGKRSISSF</sequence>
<keyword evidence="5" id="KW-1185">Reference proteome</keyword>
<feature type="disulfide bond" evidence="3">
    <location>
        <begin position="251"/>
        <end position="264"/>
    </location>
</feature>
<protein>
    <submittedName>
        <fullName evidence="4">Histidine acid phosphatase</fullName>
    </submittedName>
</protein>
<name>A0AAE0NPK3_9PEZI</name>
<dbReference type="Pfam" id="PF00328">
    <property type="entry name" value="His_Phos_2"/>
    <property type="match status" value="1"/>
</dbReference>
<dbReference type="FunFam" id="3.40.50.1240:FF:000065">
    <property type="entry name" value="Similar to histidine acid phosphatase"/>
    <property type="match status" value="1"/>
</dbReference>
<reference evidence="4" key="2">
    <citation type="submission" date="2023-06" db="EMBL/GenBank/DDBJ databases">
        <authorList>
            <consortium name="Lawrence Berkeley National Laboratory"/>
            <person name="Haridas S."/>
            <person name="Hensen N."/>
            <person name="Bonometti L."/>
            <person name="Westerberg I."/>
            <person name="Brannstrom I.O."/>
            <person name="Guillou S."/>
            <person name="Cros-Aarteil S."/>
            <person name="Calhoun S."/>
            <person name="Kuo A."/>
            <person name="Mondo S."/>
            <person name="Pangilinan J."/>
            <person name="Riley R."/>
            <person name="LaButti K."/>
            <person name="Andreopoulos B."/>
            <person name="Lipzen A."/>
            <person name="Chen C."/>
            <person name="Yanf M."/>
            <person name="Daum C."/>
            <person name="Ng V."/>
            <person name="Clum A."/>
            <person name="Steindorff A."/>
            <person name="Ohm R."/>
            <person name="Martin F."/>
            <person name="Silar P."/>
            <person name="Natvig D."/>
            <person name="Lalanne C."/>
            <person name="Gautier V."/>
            <person name="Ament-velasquez S.L."/>
            <person name="Kruys A."/>
            <person name="Hutchinson M.I."/>
            <person name="Powell A.J."/>
            <person name="Barry K."/>
            <person name="Miller A.N."/>
            <person name="Grigoriev I.V."/>
            <person name="Debuchy R."/>
            <person name="Gladieux P."/>
            <person name="Thoren M.H."/>
            <person name="Johannesson H."/>
        </authorList>
    </citation>
    <scope>NUCLEOTIDE SEQUENCE</scope>
    <source>
        <strain evidence="4">CBS 232.78</strain>
    </source>
</reference>
<dbReference type="SUPFAM" id="SSF53254">
    <property type="entry name" value="Phosphoglycerate mutase-like"/>
    <property type="match status" value="1"/>
</dbReference>
<dbReference type="AlphaFoldDB" id="A0AAE0NPK3"/>
<keyword evidence="1" id="KW-0378">Hydrolase</keyword>
<dbReference type="PANTHER" id="PTHR20963">
    <property type="entry name" value="MULTIPLE INOSITOL POLYPHOSPHATE PHOSPHATASE-RELATED"/>
    <property type="match status" value="1"/>
</dbReference>
<dbReference type="EMBL" id="JAULSW010000004">
    <property type="protein sequence ID" value="KAK3385155.1"/>
    <property type="molecule type" value="Genomic_DNA"/>
</dbReference>
<dbReference type="InterPro" id="IPR016274">
    <property type="entry name" value="Histidine_acid_Pase_euk"/>
</dbReference>